<proteinExistence type="predicted"/>
<evidence type="ECO:0000256" key="7">
    <source>
        <dbReference type="ARBA" id="ARBA00023180"/>
    </source>
</evidence>
<keyword evidence="8" id="KW-0393">Immunoglobulin domain</keyword>
<dbReference type="Pfam" id="PF25106">
    <property type="entry name" value="VWA_4"/>
    <property type="match status" value="1"/>
</dbReference>
<dbReference type="InterPro" id="IPR036465">
    <property type="entry name" value="vWFA_dom_sf"/>
</dbReference>
<feature type="domain" description="Ig-like" evidence="10">
    <location>
        <begin position="539"/>
        <end position="613"/>
    </location>
</feature>
<feature type="domain" description="Ig-like" evidence="10">
    <location>
        <begin position="433"/>
        <end position="526"/>
    </location>
</feature>
<dbReference type="SMART" id="SM00408">
    <property type="entry name" value="IGc2"/>
    <property type="match status" value="4"/>
</dbReference>
<dbReference type="RefSeq" id="XP_052744534.1">
    <property type="nucleotide sequence ID" value="XM_052888574.1"/>
</dbReference>
<evidence type="ECO:0000256" key="2">
    <source>
        <dbReference type="ARBA" id="ARBA00004613"/>
    </source>
</evidence>
<dbReference type="SMART" id="SM00892">
    <property type="entry name" value="Endonuclease_NS"/>
    <property type="match status" value="1"/>
</dbReference>
<dbReference type="SUPFAM" id="SSF54060">
    <property type="entry name" value="His-Me finger endonucleases"/>
    <property type="match status" value="1"/>
</dbReference>
<dbReference type="InterPro" id="IPR044929">
    <property type="entry name" value="DNA/RNA_non-sp_Endonuclease_sf"/>
</dbReference>
<evidence type="ECO:0000259" key="10">
    <source>
        <dbReference type="PROSITE" id="PS50835"/>
    </source>
</evidence>
<dbReference type="InterPro" id="IPR036179">
    <property type="entry name" value="Ig-like_dom_sf"/>
</dbReference>
<keyword evidence="3" id="KW-0964">Secreted</keyword>
<dbReference type="SUPFAM" id="SSF53300">
    <property type="entry name" value="vWA-like"/>
    <property type="match status" value="1"/>
</dbReference>
<gene>
    <name evidence="12" type="primary">LOC112056817</name>
</gene>
<dbReference type="Pfam" id="PF01223">
    <property type="entry name" value="Endonuclease_NS"/>
    <property type="match status" value="1"/>
</dbReference>
<dbReference type="Gene3D" id="3.40.570.10">
    <property type="entry name" value="Extracellular Endonuclease, subunit A"/>
    <property type="match status" value="1"/>
</dbReference>
<feature type="signal peptide" evidence="9">
    <location>
        <begin position="1"/>
        <end position="28"/>
    </location>
</feature>
<comment type="subcellular location">
    <subcellularLocation>
        <location evidence="1">Membrane</location>
        <topology evidence="1">Single-pass type I membrane protein</topology>
    </subcellularLocation>
    <subcellularLocation>
        <location evidence="2">Secreted</location>
    </subcellularLocation>
</comment>
<dbReference type="Gene3D" id="2.60.40.10">
    <property type="entry name" value="Immunoglobulins"/>
    <property type="match status" value="5"/>
</dbReference>
<feature type="domain" description="Ig-like" evidence="10">
    <location>
        <begin position="619"/>
        <end position="710"/>
    </location>
</feature>
<keyword evidence="7" id="KW-0325">Glycoprotein</keyword>
<evidence type="ECO:0000256" key="3">
    <source>
        <dbReference type="ARBA" id="ARBA00022525"/>
    </source>
</evidence>
<dbReference type="CDD" id="cd00096">
    <property type="entry name" value="Ig"/>
    <property type="match status" value="3"/>
</dbReference>
<accession>A0ABM3LZN3</accession>
<dbReference type="GeneID" id="112056817"/>
<dbReference type="SMART" id="SM00409">
    <property type="entry name" value="IG"/>
    <property type="match status" value="4"/>
</dbReference>
<dbReference type="PROSITE" id="PS50835">
    <property type="entry name" value="IG_LIKE"/>
    <property type="match status" value="4"/>
</dbReference>
<evidence type="ECO:0000313" key="12">
    <source>
        <dbReference type="RefSeq" id="XP_052744534.1"/>
    </source>
</evidence>
<dbReference type="InterPro" id="IPR003598">
    <property type="entry name" value="Ig_sub2"/>
</dbReference>
<reference evidence="12" key="1">
    <citation type="submission" date="2025-08" db="UniProtKB">
        <authorList>
            <consortium name="RefSeq"/>
        </authorList>
    </citation>
    <scope>IDENTIFICATION</scope>
</reference>
<dbReference type="PANTHER" id="PTHR11640">
    <property type="entry name" value="NEPHRIN"/>
    <property type="match status" value="1"/>
</dbReference>
<evidence type="ECO:0000256" key="1">
    <source>
        <dbReference type="ARBA" id="ARBA00004479"/>
    </source>
</evidence>
<keyword evidence="4 9" id="KW-0732">Signal</keyword>
<dbReference type="PANTHER" id="PTHR11640:SF31">
    <property type="entry name" value="IRREGULAR CHIASM C-ROUGHEST PROTEIN-RELATED"/>
    <property type="match status" value="1"/>
</dbReference>
<dbReference type="Proteomes" id="UP001652582">
    <property type="component" value="Chromosome 23"/>
</dbReference>
<evidence type="ECO:0000256" key="5">
    <source>
        <dbReference type="ARBA" id="ARBA00023136"/>
    </source>
</evidence>
<dbReference type="InterPro" id="IPR056861">
    <property type="entry name" value="HMCN1-like_VWA"/>
</dbReference>
<dbReference type="Gene3D" id="3.40.50.410">
    <property type="entry name" value="von Willebrand factor, type A domain"/>
    <property type="match status" value="1"/>
</dbReference>
<dbReference type="InterPro" id="IPR013098">
    <property type="entry name" value="Ig_I-set"/>
</dbReference>
<evidence type="ECO:0000256" key="6">
    <source>
        <dbReference type="ARBA" id="ARBA00023157"/>
    </source>
</evidence>
<dbReference type="InterPro" id="IPR001604">
    <property type="entry name" value="Endo_G_ENPP1-like_dom"/>
</dbReference>
<feature type="chain" id="PRO_5045590277" evidence="9">
    <location>
        <begin position="29"/>
        <end position="1240"/>
    </location>
</feature>
<dbReference type="InterPro" id="IPR003599">
    <property type="entry name" value="Ig_sub"/>
</dbReference>
<feature type="domain" description="Ig-like" evidence="10">
    <location>
        <begin position="715"/>
        <end position="787"/>
    </location>
</feature>
<dbReference type="InterPro" id="IPR013783">
    <property type="entry name" value="Ig-like_fold"/>
</dbReference>
<dbReference type="Pfam" id="PF07679">
    <property type="entry name" value="I-set"/>
    <property type="match status" value="2"/>
</dbReference>
<dbReference type="InterPro" id="IPR051275">
    <property type="entry name" value="Cell_adhesion_signaling"/>
</dbReference>
<evidence type="ECO:0000313" key="11">
    <source>
        <dbReference type="Proteomes" id="UP001652582"/>
    </source>
</evidence>
<keyword evidence="11" id="KW-1185">Reference proteome</keyword>
<dbReference type="SUPFAM" id="SSF48726">
    <property type="entry name" value="Immunoglobulin"/>
    <property type="match status" value="5"/>
</dbReference>
<dbReference type="Pfam" id="PF13927">
    <property type="entry name" value="Ig_3"/>
    <property type="match status" value="1"/>
</dbReference>
<name>A0ABM3LZN3_BICAN</name>
<organism evidence="11 12">
    <name type="scientific">Bicyclus anynana</name>
    <name type="common">Squinting bush brown butterfly</name>
    <dbReference type="NCBI Taxonomy" id="110368"/>
    <lineage>
        <taxon>Eukaryota</taxon>
        <taxon>Metazoa</taxon>
        <taxon>Ecdysozoa</taxon>
        <taxon>Arthropoda</taxon>
        <taxon>Hexapoda</taxon>
        <taxon>Insecta</taxon>
        <taxon>Pterygota</taxon>
        <taxon>Neoptera</taxon>
        <taxon>Endopterygota</taxon>
        <taxon>Lepidoptera</taxon>
        <taxon>Glossata</taxon>
        <taxon>Ditrysia</taxon>
        <taxon>Papilionoidea</taxon>
        <taxon>Nymphalidae</taxon>
        <taxon>Satyrinae</taxon>
        <taxon>Satyrini</taxon>
        <taxon>Mycalesina</taxon>
        <taxon>Bicyclus</taxon>
    </lineage>
</organism>
<keyword evidence="6" id="KW-1015">Disulfide bond</keyword>
<evidence type="ECO:0000256" key="4">
    <source>
        <dbReference type="ARBA" id="ARBA00022729"/>
    </source>
</evidence>
<protein>
    <submittedName>
        <fullName evidence="12">Hemicentin-1</fullName>
    </submittedName>
</protein>
<dbReference type="InterPro" id="IPR044925">
    <property type="entry name" value="His-Me_finger_sf"/>
</dbReference>
<evidence type="ECO:0000256" key="8">
    <source>
        <dbReference type="ARBA" id="ARBA00023319"/>
    </source>
</evidence>
<sequence>MWCILNAMIVKKTLVLISFLVLLSNVSGKETKVSTTFVIDSTYSMDTEIGEVKRRTDDIFNAVYNSNSSIVDEFIIVTFNDPATGWGVEAATLEVKTNKRDEFETSLRDVKVLGGADCPEMSLTGIELGLNTSKPHSYLYVFTDASAKDYQKYDYVKSLALKKSIQVTFLLTGQCKKDKVEEQHTVYNNLATATSGQVFHILKQEISQIIDYILVNLNNKRTTLLRKTFQDAAECEKKYNFTVDSDLWEIVIALSAPKSLIDDDLDVIGPDGSPAEIQQFVSSQNTTIVKLKGEVGEYSISVTNCADVTVHVTASTSISFQHGFSSDKPRSLDETAKKPVKDKKSYLAIVLDDKEQEVILKTVELWNIDDDFIIELPLKLIDSDQQLYITEPFSVPQQTFKIAVKGLTKSKELLTRVSPTTIEYEEEMPKEKPATVTILGAQEVIAKFGEALELKCKVGGFPQPHITWEDKYNNTMNSSINTIALDEYISTLHINNVIENTTFICKAKNFAIDFDFVIVTTNKKFTVKKYPEDVAVEIGKSVELSLKIDASPPVTIIWFQDGKEINNNENLEIKTSSGSSFLKIKNAKPGYDGKYSVKASNGDENVEYKFNVILTGAVPALIVPVKEFVQNIMDLVEGDKLFQLICIATGNPKPTLKWLFNGITIEDNERYDILYGDTLIVKDVSSKSKGTYTCKAENEYGNDTMDYEVNVHPYPPINNFPSNSPIYLVDDQTFKMPCGDDMIAINSIRWYKDGHLIGTGPLTLNNVTKANAGNYTCRISKSYASYSYHSRILVGSKVKFLTEGNTRYITFEEGAEAQLDCSATGDPTPKTKWIMNNKIIEGGSQYSFIMKNNNNIPNWKNIKCCVSNEFGTIQRDFEIVAGECLMSLEDDFTSRQPILTTGNRKRSWPVFTVSNGFLRILKHRYFTLFCPESFISHNNENYGNNITTYCVGDSMFQLEGKAVLASEITCDKNVVPLAKNFNQICRGSNTTLIGVGFDVGGSFMSVYSVCFDNFTKTPLFVVHDIHKAIANMTPIHKAQYTRGNYLTLEYEDMYDCRNQINAISSFIGKSLKSDEKCCFMRRQLVNPKDVLPGVAQVATYHYLNVVPQWSTCGSENWDEVERRVRMYTINTDDAVPMWTGATSVRNKTPAIYLKDKLNQKLQVPQYIWRVVKDQLAVIHVNVPDLTLSTASSYILCKDICNTIPWMMYEHWQDVDKGFIYCCSIEDFEKAFDYDGYRIFG</sequence>
<dbReference type="InterPro" id="IPR007110">
    <property type="entry name" value="Ig-like_dom"/>
</dbReference>
<evidence type="ECO:0000256" key="9">
    <source>
        <dbReference type="SAM" id="SignalP"/>
    </source>
</evidence>
<keyword evidence="5" id="KW-0472">Membrane</keyword>